<evidence type="ECO:0000313" key="2">
    <source>
        <dbReference type="Proteomes" id="UP000679722"/>
    </source>
</evidence>
<accession>A0ABS5HF93</accession>
<gene>
    <name evidence="1" type="ORF">J9B83_15590</name>
</gene>
<keyword evidence="2" id="KW-1185">Reference proteome</keyword>
<proteinExistence type="predicted"/>
<sequence length="37" mass="4173">MFLEKAQLVIEQNYSVAEAAEAMGVGKSTMDKWVRQL</sequence>
<organism evidence="1 2">
    <name type="scientific">Marinomonas vulgaris</name>
    <dbReference type="NCBI Taxonomy" id="2823372"/>
    <lineage>
        <taxon>Bacteria</taxon>
        <taxon>Pseudomonadati</taxon>
        <taxon>Pseudomonadota</taxon>
        <taxon>Gammaproteobacteria</taxon>
        <taxon>Oceanospirillales</taxon>
        <taxon>Oceanospirillaceae</taxon>
        <taxon>Marinomonas</taxon>
    </lineage>
</organism>
<evidence type="ECO:0000313" key="1">
    <source>
        <dbReference type="EMBL" id="MBR7890311.1"/>
    </source>
</evidence>
<dbReference type="EMBL" id="JAGSSV010000051">
    <property type="protein sequence ID" value="MBR7890311.1"/>
    <property type="molecule type" value="Genomic_DNA"/>
</dbReference>
<reference evidence="2" key="1">
    <citation type="submission" date="2023-07" db="EMBL/GenBank/DDBJ databases">
        <title>Marinomonas vulgaris A79, complete genome.</title>
        <authorList>
            <person name="Ying J.-J."/>
        </authorList>
    </citation>
    <scope>NUCLEOTIDE SEQUENCE [LARGE SCALE GENOMIC DNA]</scope>
    <source>
        <strain evidence="2">A79</strain>
    </source>
</reference>
<dbReference type="Proteomes" id="UP000679722">
    <property type="component" value="Unassembled WGS sequence"/>
</dbReference>
<name>A0ABS5HF93_9GAMM</name>
<feature type="non-terminal residue" evidence="1">
    <location>
        <position position="37"/>
    </location>
</feature>
<protein>
    <submittedName>
        <fullName evidence="1">Transposase</fullName>
    </submittedName>
</protein>
<comment type="caution">
    <text evidence="1">The sequence shown here is derived from an EMBL/GenBank/DDBJ whole genome shotgun (WGS) entry which is preliminary data.</text>
</comment>